<accession>A0A1F6C2T5</accession>
<dbReference type="AlphaFoldDB" id="A0A1F6C2T5"/>
<comment type="caution">
    <text evidence="1">The sequence shown here is derived from an EMBL/GenBank/DDBJ whole genome shotgun (WGS) entry which is preliminary data.</text>
</comment>
<organism evidence="1 2">
    <name type="scientific">Handelsmanbacteria sp. (strain RIFCSPLOWO2_12_FULL_64_10)</name>
    <dbReference type="NCBI Taxonomy" id="1817868"/>
    <lineage>
        <taxon>Bacteria</taxon>
        <taxon>Candidatus Handelsmaniibacteriota</taxon>
    </lineage>
</organism>
<dbReference type="EMBL" id="MFKF01000438">
    <property type="protein sequence ID" value="OGG43342.1"/>
    <property type="molecule type" value="Genomic_DNA"/>
</dbReference>
<sequence>MRHRNARRPVGKCKGCGLNFRTFCGKFENPKEMWVTGRCKGFMNEALLQEYLREAETPHLVTSKMVRQEVARLRATEPHYQGKERPEHRYV</sequence>
<name>A0A1F6C2T5_HANXR</name>
<proteinExistence type="predicted"/>
<reference evidence="1 2" key="1">
    <citation type="journal article" date="2016" name="Nat. Commun.">
        <title>Thousands of microbial genomes shed light on interconnected biogeochemical processes in an aquifer system.</title>
        <authorList>
            <person name="Anantharaman K."/>
            <person name="Brown C.T."/>
            <person name="Hug L.A."/>
            <person name="Sharon I."/>
            <person name="Castelle C.J."/>
            <person name="Probst A.J."/>
            <person name="Thomas B.C."/>
            <person name="Singh A."/>
            <person name="Wilkins M.J."/>
            <person name="Karaoz U."/>
            <person name="Brodie E.L."/>
            <person name="Williams K.H."/>
            <person name="Hubbard S.S."/>
            <person name="Banfield J.F."/>
        </authorList>
    </citation>
    <scope>NUCLEOTIDE SEQUENCE [LARGE SCALE GENOMIC DNA]</scope>
    <source>
        <strain evidence="2">RIFCSPLOWO2_12_FULL_64_10</strain>
    </source>
</reference>
<evidence type="ECO:0000313" key="2">
    <source>
        <dbReference type="Proteomes" id="UP000178606"/>
    </source>
</evidence>
<dbReference type="Proteomes" id="UP000178606">
    <property type="component" value="Unassembled WGS sequence"/>
</dbReference>
<gene>
    <name evidence="1" type="ORF">A3F84_24590</name>
</gene>
<protein>
    <submittedName>
        <fullName evidence="1">Uncharacterized protein</fullName>
    </submittedName>
</protein>
<evidence type="ECO:0000313" key="1">
    <source>
        <dbReference type="EMBL" id="OGG43342.1"/>
    </source>
</evidence>